<name>A0A923S573_9BURK</name>
<dbReference type="Gene3D" id="3.40.190.10">
    <property type="entry name" value="Periplasmic binding protein-like II"/>
    <property type="match status" value="1"/>
</dbReference>
<reference evidence="3" key="1">
    <citation type="submission" date="2020-08" db="EMBL/GenBank/DDBJ databases">
        <title>Ramlibacter sp. GTP1 16S ribosomal RNA gene genome sequencing and assembly.</title>
        <authorList>
            <person name="Kang M."/>
        </authorList>
    </citation>
    <scope>NUCLEOTIDE SEQUENCE</scope>
    <source>
        <strain evidence="3">GTP1</strain>
    </source>
</reference>
<dbReference type="AlphaFoldDB" id="A0A923S573"/>
<dbReference type="PROSITE" id="PS51318">
    <property type="entry name" value="TAT"/>
    <property type="match status" value="1"/>
</dbReference>
<sequence length="330" mass="34205">MKSREGIPRRSFLGALAGAATLAPALAHAQAGDYPNRPIRLVVPFSPGGSSDAVSRLLSQKLSTQLGQQVVVDSRPGAGGNLGADLVAKSKPDGYTLLFAAGSFAVNVSLYEKLPYDPLKDFEPVAHICRVNGILVTHPSVKANSVQDLIALAKAQPGTINFASAGNGTILHLAGELFKGQAGVNMTHVPYRGSGPALSDLIGGQVQVMFANVPGTLQHVKAGKLRVLAATGDKRASSLPEVPTIAEAGVPGFQAATWFGVLAPAGTPKEIVAKVNAEINKALAAPEMVEHLRNDGADVVGGTPEQFRAFLKAEIDRWGPVVKAAGIKPN</sequence>
<protein>
    <submittedName>
        <fullName evidence="3">Tripartite tricarboxylate transporter substrate binding protein</fullName>
    </submittedName>
</protein>
<evidence type="ECO:0000313" key="4">
    <source>
        <dbReference type="Proteomes" id="UP000596827"/>
    </source>
</evidence>
<feature type="chain" id="PRO_5038054916" evidence="2">
    <location>
        <begin position="30"/>
        <end position="330"/>
    </location>
</feature>
<organism evidence="3 4">
    <name type="scientific">Ramlibacter albus</name>
    <dbReference type="NCBI Taxonomy" id="2079448"/>
    <lineage>
        <taxon>Bacteria</taxon>
        <taxon>Pseudomonadati</taxon>
        <taxon>Pseudomonadota</taxon>
        <taxon>Betaproteobacteria</taxon>
        <taxon>Burkholderiales</taxon>
        <taxon>Comamonadaceae</taxon>
        <taxon>Ramlibacter</taxon>
    </lineage>
</organism>
<proteinExistence type="inferred from homology"/>
<accession>A0A923S573</accession>
<keyword evidence="4" id="KW-1185">Reference proteome</keyword>
<dbReference type="PANTHER" id="PTHR42928:SF5">
    <property type="entry name" value="BLR1237 PROTEIN"/>
    <property type="match status" value="1"/>
</dbReference>
<dbReference type="InterPro" id="IPR005064">
    <property type="entry name" value="BUG"/>
</dbReference>
<comment type="similarity">
    <text evidence="1">Belongs to the UPF0065 (bug) family.</text>
</comment>
<dbReference type="EMBL" id="JACORU010000015">
    <property type="protein sequence ID" value="MBC5768216.1"/>
    <property type="molecule type" value="Genomic_DNA"/>
</dbReference>
<dbReference type="PIRSF" id="PIRSF017082">
    <property type="entry name" value="YflP"/>
    <property type="match status" value="1"/>
</dbReference>
<dbReference type="Proteomes" id="UP000596827">
    <property type="component" value="Unassembled WGS sequence"/>
</dbReference>
<dbReference type="SUPFAM" id="SSF53850">
    <property type="entry name" value="Periplasmic binding protein-like II"/>
    <property type="match status" value="1"/>
</dbReference>
<comment type="caution">
    <text evidence="3">The sequence shown here is derived from an EMBL/GenBank/DDBJ whole genome shotgun (WGS) entry which is preliminary data.</text>
</comment>
<dbReference type="InterPro" id="IPR006311">
    <property type="entry name" value="TAT_signal"/>
</dbReference>
<evidence type="ECO:0000256" key="1">
    <source>
        <dbReference type="ARBA" id="ARBA00006987"/>
    </source>
</evidence>
<dbReference type="PANTHER" id="PTHR42928">
    <property type="entry name" value="TRICARBOXYLATE-BINDING PROTEIN"/>
    <property type="match status" value="1"/>
</dbReference>
<evidence type="ECO:0000313" key="3">
    <source>
        <dbReference type="EMBL" id="MBC5768216.1"/>
    </source>
</evidence>
<keyword evidence="2" id="KW-0732">Signal</keyword>
<dbReference type="InterPro" id="IPR042100">
    <property type="entry name" value="Bug_dom1"/>
</dbReference>
<feature type="signal peptide" evidence="2">
    <location>
        <begin position="1"/>
        <end position="29"/>
    </location>
</feature>
<dbReference type="CDD" id="cd13578">
    <property type="entry name" value="PBP2_Bug27"/>
    <property type="match status" value="1"/>
</dbReference>
<gene>
    <name evidence="3" type="ORF">H8R02_27375</name>
</gene>
<dbReference type="RefSeq" id="WP_187084743.1">
    <property type="nucleotide sequence ID" value="NZ_JACORU010000015.1"/>
</dbReference>
<evidence type="ECO:0000256" key="2">
    <source>
        <dbReference type="SAM" id="SignalP"/>
    </source>
</evidence>
<dbReference type="Gene3D" id="3.40.190.150">
    <property type="entry name" value="Bordetella uptake gene, domain 1"/>
    <property type="match status" value="1"/>
</dbReference>
<dbReference type="Pfam" id="PF03401">
    <property type="entry name" value="TctC"/>
    <property type="match status" value="1"/>
</dbReference>